<evidence type="ECO:0000256" key="6">
    <source>
        <dbReference type="ARBA" id="ARBA00022801"/>
    </source>
</evidence>
<keyword evidence="5" id="KW-0255">Endonuclease</keyword>
<keyword evidence="7" id="KW-0695">RNA-directed DNA polymerase</keyword>
<evidence type="ECO:0000256" key="2">
    <source>
        <dbReference type="ARBA" id="ARBA00022679"/>
    </source>
</evidence>
<dbReference type="eggNOG" id="KOG0017">
    <property type="taxonomic scope" value="Eukaryota"/>
</dbReference>
<evidence type="ECO:0000259" key="8">
    <source>
        <dbReference type="Pfam" id="PF00078"/>
    </source>
</evidence>
<dbReference type="InParanoid" id="A0A1X7UWA8"/>
<evidence type="ECO:0000256" key="1">
    <source>
        <dbReference type="ARBA" id="ARBA00022670"/>
    </source>
</evidence>
<dbReference type="SUPFAM" id="SSF56672">
    <property type="entry name" value="DNA/RNA polymerases"/>
    <property type="match status" value="1"/>
</dbReference>
<accession>A0A1X7UWA8</accession>
<dbReference type="PANTHER" id="PTHR37984">
    <property type="entry name" value="PROTEIN CBG26694"/>
    <property type="match status" value="1"/>
</dbReference>
<dbReference type="CDD" id="cd01647">
    <property type="entry name" value="RT_LTR"/>
    <property type="match status" value="1"/>
</dbReference>
<dbReference type="Pfam" id="PF00078">
    <property type="entry name" value="RVT_1"/>
    <property type="match status" value="1"/>
</dbReference>
<dbReference type="GO" id="GO:0003964">
    <property type="term" value="F:RNA-directed DNA polymerase activity"/>
    <property type="evidence" value="ECO:0007669"/>
    <property type="project" value="UniProtKB-KW"/>
</dbReference>
<evidence type="ECO:0000256" key="4">
    <source>
        <dbReference type="ARBA" id="ARBA00022722"/>
    </source>
</evidence>
<dbReference type="Gene3D" id="3.10.10.10">
    <property type="entry name" value="HIV Type 1 Reverse Transcriptase, subunit A, domain 1"/>
    <property type="match status" value="1"/>
</dbReference>
<keyword evidence="4" id="KW-0540">Nuclease</keyword>
<dbReference type="InterPro" id="IPR043128">
    <property type="entry name" value="Rev_trsase/Diguanyl_cyclase"/>
</dbReference>
<dbReference type="InterPro" id="IPR043502">
    <property type="entry name" value="DNA/RNA_pol_sf"/>
</dbReference>
<dbReference type="PANTHER" id="PTHR37984:SF5">
    <property type="entry name" value="PROTEIN NYNRIN-LIKE"/>
    <property type="match status" value="1"/>
</dbReference>
<protein>
    <recommendedName>
        <fullName evidence="8">Reverse transcriptase domain-containing protein</fullName>
    </recommendedName>
</protein>
<dbReference type="GO" id="GO:0008233">
    <property type="term" value="F:peptidase activity"/>
    <property type="evidence" value="ECO:0007669"/>
    <property type="project" value="UniProtKB-KW"/>
</dbReference>
<keyword evidence="1" id="KW-0645">Protease</keyword>
<dbReference type="OrthoDB" id="10051637at2759"/>
<evidence type="ECO:0000256" key="5">
    <source>
        <dbReference type="ARBA" id="ARBA00022759"/>
    </source>
</evidence>
<dbReference type="AlphaFoldDB" id="A0A1X7UWA8"/>
<feature type="domain" description="Reverse transcriptase" evidence="8">
    <location>
        <begin position="47"/>
        <end position="140"/>
    </location>
</feature>
<dbReference type="Gene3D" id="3.30.70.270">
    <property type="match status" value="2"/>
</dbReference>
<evidence type="ECO:0000256" key="7">
    <source>
        <dbReference type="ARBA" id="ARBA00022918"/>
    </source>
</evidence>
<dbReference type="InterPro" id="IPR000477">
    <property type="entry name" value="RT_dom"/>
</dbReference>
<evidence type="ECO:0000256" key="3">
    <source>
        <dbReference type="ARBA" id="ARBA00022695"/>
    </source>
</evidence>
<proteinExistence type="predicted"/>
<dbReference type="STRING" id="400682.A0A1X7UWA8"/>
<reference evidence="9" key="1">
    <citation type="submission" date="2017-05" db="UniProtKB">
        <authorList>
            <consortium name="EnsemblMetazoa"/>
        </authorList>
    </citation>
    <scope>IDENTIFICATION</scope>
</reference>
<evidence type="ECO:0000313" key="9">
    <source>
        <dbReference type="EnsemblMetazoa" id="Aqu2.1.32058_001"/>
    </source>
</evidence>
<dbReference type="GO" id="GO:0004519">
    <property type="term" value="F:endonuclease activity"/>
    <property type="evidence" value="ECO:0007669"/>
    <property type="project" value="UniProtKB-KW"/>
</dbReference>
<dbReference type="InterPro" id="IPR050951">
    <property type="entry name" value="Retrovirus_Pol_polyprotein"/>
</dbReference>
<sequence length="327" mass="36399">MTTGHPVLAHTCRLTPEVAKSDLHHVMELGIFCPSSSQRSSALHLDPKKMGDWSPCKDYRALNRVTVPDRHPIPHIQDFSSTLHGTTFFSMIVLVRAYHKISVTQDEVHKTAITTPFGLFEFSRMPIGLRNAAQSFQREFVVLIDSNTCKLGVPSLKFLGHINVSDGFSPLESKVFTIHDFPFVTTQRQFREFLGMVYSYHRFIPQCAKSCKCDECTYALAKNKKALAQASLLFHPTPEAPTAIMTVASHIAVGAVLQEHEAFPNRAKGKDNQVADALSGVQLNAIQLPPILNLDEMATAQDKFTRWPEAIPLTDITTFELLVLISG</sequence>
<dbReference type="GO" id="GO:0006508">
    <property type="term" value="P:proteolysis"/>
    <property type="evidence" value="ECO:0007669"/>
    <property type="project" value="UniProtKB-KW"/>
</dbReference>
<keyword evidence="6" id="KW-0378">Hydrolase</keyword>
<organism evidence="9">
    <name type="scientific">Amphimedon queenslandica</name>
    <name type="common">Sponge</name>
    <dbReference type="NCBI Taxonomy" id="400682"/>
    <lineage>
        <taxon>Eukaryota</taxon>
        <taxon>Metazoa</taxon>
        <taxon>Porifera</taxon>
        <taxon>Demospongiae</taxon>
        <taxon>Heteroscleromorpha</taxon>
        <taxon>Haplosclerida</taxon>
        <taxon>Niphatidae</taxon>
        <taxon>Amphimedon</taxon>
    </lineage>
</organism>
<name>A0A1X7UWA8_AMPQE</name>
<dbReference type="FunFam" id="3.10.10.10:FF:000007">
    <property type="entry name" value="Retrovirus-related Pol polyprotein from transposon 17.6-like Protein"/>
    <property type="match status" value="1"/>
</dbReference>
<keyword evidence="3" id="KW-0548">Nucleotidyltransferase</keyword>
<dbReference type="EnsemblMetazoa" id="Aqu2.1.32058_001">
    <property type="protein sequence ID" value="Aqu2.1.32058_001"/>
    <property type="gene ID" value="Aqu2.1.32058"/>
</dbReference>
<keyword evidence="2" id="KW-0808">Transferase</keyword>